<name>A0A5N5QM05_9AGAM</name>
<evidence type="ECO:0000313" key="3">
    <source>
        <dbReference type="Proteomes" id="UP000383932"/>
    </source>
</evidence>
<dbReference type="EMBL" id="SSOP01000053">
    <property type="protein sequence ID" value="KAB5592805.1"/>
    <property type="molecule type" value="Genomic_DNA"/>
</dbReference>
<sequence length="245" mass="27518">MSLLDGMQSWLHARWDYHKYLAIWVYGHTNGILFQSALRVSTPPPLLGTFSEAHAYGFAYSDPVWMKAMVIWLLLLNTMNTVFNAGAAYHFTITAFGQVEALVRSHWFLNSCKFLSFKTTAAIKFRNLNNRFGLTAPIITVMVACTTQGFLVWRTSCLTGWSWFGWVIGAFLIVQTAAGIWFTVWTVTIVDFKNVNMGAPLTLGLGSSAVVDVGITAVLTWYLVRPVRLFLMLAIVYISWANVPK</sequence>
<evidence type="ECO:0000256" key="1">
    <source>
        <dbReference type="SAM" id="Phobius"/>
    </source>
</evidence>
<keyword evidence="1" id="KW-0472">Membrane</keyword>
<feature type="transmembrane region" description="Helical" evidence="1">
    <location>
        <begin position="163"/>
        <end position="187"/>
    </location>
</feature>
<gene>
    <name evidence="2" type="ORF">CTheo_3725</name>
</gene>
<feature type="transmembrane region" description="Helical" evidence="1">
    <location>
        <begin position="199"/>
        <end position="221"/>
    </location>
</feature>
<protein>
    <recommendedName>
        <fullName evidence="4">Transmembrane protein</fullName>
    </recommendedName>
</protein>
<feature type="transmembrane region" description="Helical" evidence="1">
    <location>
        <begin position="132"/>
        <end position="151"/>
    </location>
</feature>
<keyword evidence="1" id="KW-1133">Transmembrane helix</keyword>
<keyword evidence="1" id="KW-0812">Transmembrane</keyword>
<reference evidence="2 3" key="1">
    <citation type="journal article" date="2019" name="Fungal Biol. Biotechnol.">
        <title>Draft genome sequence of fastidious pathogen Ceratobasidium theobromae, which causes vascular-streak dieback in Theobroma cacao.</title>
        <authorList>
            <person name="Ali S.S."/>
            <person name="Asman A."/>
            <person name="Shao J."/>
            <person name="Firmansyah A.P."/>
            <person name="Susilo A.W."/>
            <person name="Rosmana A."/>
            <person name="McMahon P."/>
            <person name="Junaid M."/>
            <person name="Guest D."/>
            <person name="Kheng T.Y."/>
            <person name="Meinhardt L.W."/>
            <person name="Bailey B.A."/>
        </authorList>
    </citation>
    <scope>NUCLEOTIDE SEQUENCE [LARGE SCALE GENOMIC DNA]</scope>
    <source>
        <strain evidence="2 3">CT2</strain>
    </source>
</reference>
<dbReference type="Proteomes" id="UP000383932">
    <property type="component" value="Unassembled WGS sequence"/>
</dbReference>
<keyword evidence="3" id="KW-1185">Reference proteome</keyword>
<dbReference type="OrthoDB" id="3265526at2759"/>
<accession>A0A5N5QM05</accession>
<organism evidence="2 3">
    <name type="scientific">Ceratobasidium theobromae</name>
    <dbReference type="NCBI Taxonomy" id="1582974"/>
    <lineage>
        <taxon>Eukaryota</taxon>
        <taxon>Fungi</taxon>
        <taxon>Dikarya</taxon>
        <taxon>Basidiomycota</taxon>
        <taxon>Agaricomycotina</taxon>
        <taxon>Agaricomycetes</taxon>
        <taxon>Cantharellales</taxon>
        <taxon>Ceratobasidiaceae</taxon>
        <taxon>Ceratobasidium</taxon>
    </lineage>
</organism>
<dbReference type="AlphaFoldDB" id="A0A5N5QM05"/>
<feature type="transmembrane region" description="Helical" evidence="1">
    <location>
        <begin position="20"/>
        <end position="38"/>
    </location>
</feature>
<proteinExistence type="predicted"/>
<evidence type="ECO:0008006" key="4">
    <source>
        <dbReference type="Google" id="ProtNLM"/>
    </source>
</evidence>
<evidence type="ECO:0000313" key="2">
    <source>
        <dbReference type="EMBL" id="KAB5592805.1"/>
    </source>
</evidence>
<feature type="transmembrane region" description="Helical" evidence="1">
    <location>
        <begin position="227"/>
        <end position="243"/>
    </location>
</feature>
<comment type="caution">
    <text evidence="2">The sequence shown here is derived from an EMBL/GenBank/DDBJ whole genome shotgun (WGS) entry which is preliminary data.</text>
</comment>